<dbReference type="GO" id="GO:0018576">
    <property type="term" value="F:catechol 1,2-dioxygenase activity"/>
    <property type="evidence" value="ECO:0007669"/>
    <property type="project" value="InterPro"/>
</dbReference>
<evidence type="ECO:0000256" key="1">
    <source>
        <dbReference type="ARBA" id="ARBA00001965"/>
    </source>
</evidence>
<dbReference type="AlphaFoldDB" id="A0A411YCA0"/>
<dbReference type="PANTHER" id="PTHR33711:SF7">
    <property type="entry name" value="INTRADIOL RING-CLEAVAGE DIOXYGENASES DOMAIN-CONTAINING PROTEIN-RELATED"/>
    <property type="match status" value="1"/>
</dbReference>
<dbReference type="InterPro" id="IPR000627">
    <property type="entry name" value="Intradiol_dOase_C"/>
</dbReference>
<keyword evidence="4 8" id="KW-0223">Dioxygenase</keyword>
<dbReference type="InterPro" id="IPR007535">
    <property type="entry name" value="Catechol_dOase_N"/>
</dbReference>
<feature type="domain" description="Intradiol ring-cleavage dioxygenases" evidence="7">
    <location>
        <begin position="138"/>
        <end position="166"/>
    </location>
</feature>
<dbReference type="PANTHER" id="PTHR33711">
    <property type="entry name" value="DIOXYGENASE, PUTATIVE (AFU_ORTHOLOGUE AFUA_2G02910)-RELATED"/>
    <property type="match status" value="1"/>
</dbReference>
<reference evidence="8 9" key="1">
    <citation type="submission" date="2019-01" db="EMBL/GenBank/DDBJ databases">
        <title>Egibacter rhizosphaerae EGI 80759T.</title>
        <authorList>
            <person name="Chen D.-D."/>
            <person name="Tian Y."/>
            <person name="Jiao J.-Y."/>
            <person name="Zhang X.-T."/>
            <person name="Zhang Y.-G."/>
            <person name="Zhang Y."/>
            <person name="Xiao M."/>
            <person name="Shu W.-S."/>
            <person name="Li W.-J."/>
        </authorList>
    </citation>
    <scope>NUCLEOTIDE SEQUENCE [LARGE SCALE GENOMIC DNA]</scope>
    <source>
        <strain evidence="8 9">EGI 80759</strain>
    </source>
</reference>
<dbReference type="EMBL" id="CP036402">
    <property type="protein sequence ID" value="QBI18777.1"/>
    <property type="molecule type" value="Genomic_DNA"/>
</dbReference>
<dbReference type="RefSeq" id="WP_131153774.1">
    <property type="nucleotide sequence ID" value="NZ_CP036402.1"/>
</dbReference>
<evidence type="ECO:0000313" key="9">
    <source>
        <dbReference type="Proteomes" id="UP000291469"/>
    </source>
</evidence>
<dbReference type="InterPro" id="IPR050770">
    <property type="entry name" value="Intradiol_RC_Dioxygenase"/>
</dbReference>
<protein>
    <submittedName>
        <fullName evidence="8">Hydroxyquinol 1,2-dioxygenase</fullName>
    </submittedName>
</protein>
<sequence length="295" mass="32075">MSQDAVPARGRRDAAVTVTDEVVSSFAETRDPRLREVLSSLVHHLHAFAEEVQLSEREWHQAVEFLTRVGHTTTDDRQEFILLSDVLGLSMLTIGLNQPEGGGVTEATVFGPFFVPGSPRIPLGGDVAGDPPGEPCWLEGTVRDEEGRPVAGARVEVWQADDEGLYDVQREGAPTSGRGHLFTDEQGGYRFWTVRPSPYPIPDDGPVGDLLRATGRSPMRPAHVHFMISADGYRTLVTHVFAAGDPHMATDAVFGVRSSLITEFAERAPGPAPDGSAMEAPWYEASFDFVLARDA</sequence>
<dbReference type="KEGG" id="erz:ER308_03905"/>
<dbReference type="Proteomes" id="UP000291469">
    <property type="component" value="Chromosome"/>
</dbReference>
<accession>A0A411YCA0</accession>
<evidence type="ECO:0000256" key="4">
    <source>
        <dbReference type="ARBA" id="ARBA00022964"/>
    </source>
</evidence>
<organism evidence="8 9">
    <name type="scientific">Egibacter rhizosphaerae</name>
    <dbReference type="NCBI Taxonomy" id="1670831"/>
    <lineage>
        <taxon>Bacteria</taxon>
        <taxon>Bacillati</taxon>
        <taxon>Actinomycetota</taxon>
        <taxon>Nitriliruptoria</taxon>
        <taxon>Egibacterales</taxon>
        <taxon>Egibacteraceae</taxon>
        <taxon>Egibacter</taxon>
    </lineage>
</organism>
<name>A0A411YCA0_9ACTN</name>
<dbReference type="OrthoDB" id="9800887at2"/>
<evidence type="ECO:0000256" key="3">
    <source>
        <dbReference type="ARBA" id="ARBA00022723"/>
    </source>
</evidence>
<evidence type="ECO:0000256" key="5">
    <source>
        <dbReference type="ARBA" id="ARBA00023002"/>
    </source>
</evidence>
<keyword evidence="5" id="KW-0560">Oxidoreductase</keyword>
<dbReference type="Pfam" id="PF04444">
    <property type="entry name" value="Dioxygenase_N"/>
    <property type="match status" value="1"/>
</dbReference>
<dbReference type="GO" id="GO:0008199">
    <property type="term" value="F:ferric iron binding"/>
    <property type="evidence" value="ECO:0007669"/>
    <property type="project" value="InterPro"/>
</dbReference>
<dbReference type="Pfam" id="PF00775">
    <property type="entry name" value="Dioxygenase_C"/>
    <property type="match status" value="1"/>
</dbReference>
<dbReference type="GO" id="GO:0009712">
    <property type="term" value="P:catechol-containing compound metabolic process"/>
    <property type="evidence" value="ECO:0007669"/>
    <property type="project" value="InterPro"/>
</dbReference>
<evidence type="ECO:0000259" key="7">
    <source>
        <dbReference type="PROSITE" id="PS00083"/>
    </source>
</evidence>
<keyword evidence="9" id="KW-1185">Reference proteome</keyword>
<proteinExistence type="inferred from homology"/>
<evidence type="ECO:0000313" key="8">
    <source>
        <dbReference type="EMBL" id="QBI18777.1"/>
    </source>
</evidence>
<comment type="cofactor">
    <cofactor evidence="1">
        <name>Fe(3+)</name>
        <dbReference type="ChEBI" id="CHEBI:29034"/>
    </cofactor>
</comment>
<dbReference type="SUPFAM" id="SSF49482">
    <property type="entry name" value="Aromatic compound dioxygenase"/>
    <property type="match status" value="1"/>
</dbReference>
<dbReference type="Gene3D" id="2.60.130.10">
    <property type="entry name" value="Aromatic compound dioxygenase"/>
    <property type="match status" value="1"/>
</dbReference>
<gene>
    <name evidence="8" type="ORF">ER308_03905</name>
</gene>
<evidence type="ECO:0000256" key="2">
    <source>
        <dbReference type="ARBA" id="ARBA00007825"/>
    </source>
</evidence>
<evidence type="ECO:0000256" key="6">
    <source>
        <dbReference type="ARBA" id="ARBA00023004"/>
    </source>
</evidence>
<keyword evidence="6" id="KW-0408">Iron</keyword>
<dbReference type="InterPro" id="IPR015889">
    <property type="entry name" value="Intradiol_dOase_core"/>
</dbReference>
<comment type="similarity">
    <text evidence="2">Belongs to the intradiol ring-cleavage dioxygenase family.</text>
</comment>
<keyword evidence="3" id="KW-0479">Metal-binding</keyword>
<dbReference type="PROSITE" id="PS00083">
    <property type="entry name" value="INTRADIOL_DIOXYGENAS"/>
    <property type="match status" value="1"/>
</dbReference>